<dbReference type="EMBL" id="CP110434">
    <property type="protein sequence ID" value="WAQ91336.1"/>
    <property type="molecule type" value="Genomic_DNA"/>
</dbReference>
<evidence type="ECO:0000313" key="1">
    <source>
        <dbReference type="EMBL" id="WAQ91336.1"/>
    </source>
</evidence>
<organism evidence="1 2">
    <name type="scientific">Puccinia triticina</name>
    <dbReference type="NCBI Taxonomy" id="208348"/>
    <lineage>
        <taxon>Eukaryota</taxon>
        <taxon>Fungi</taxon>
        <taxon>Dikarya</taxon>
        <taxon>Basidiomycota</taxon>
        <taxon>Pucciniomycotina</taxon>
        <taxon>Pucciniomycetes</taxon>
        <taxon>Pucciniales</taxon>
        <taxon>Pucciniaceae</taxon>
        <taxon>Puccinia</taxon>
    </lineage>
</organism>
<keyword evidence="2" id="KW-1185">Reference proteome</keyword>
<dbReference type="Proteomes" id="UP001164743">
    <property type="component" value="Chromosome 14A"/>
</dbReference>
<name>A0ABY7D1P6_9BASI</name>
<reference evidence="1" key="1">
    <citation type="submission" date="2022-10" db="EMBL/GenBank/DDBJ databases">
        <title>Puccinia triticina Genome sequencing and assembly.</title>
        <authorList>
            <person name="Li C."/>
        </authorList>
    </citation>
    <scope>NUCLEOTIDE SEQUENCE</scope>
    <source>
        <strain evidence="1">Pt15</strain>
    </source>
</reference>
<dbReference type="RefSeq" id="XP_053026891.1">
    <property type="nucleotide sequence ID" value="XM_053162912.1"/>
</dbReference>
<protein>
    <submittedName>
        <fullName evidence="1">Uncharacterized protein</fullName>
    </submittedName>
</protein>
<dbReference type="GeneID" id="77803807"/>
<evidence type="ECO:0000313" key="2">
    <source>
        <dbReference type="Proteomes" id="UP001164743"/>
    </source>
</evidence>
<sequence>MPEGGGVGTGGSGRLVEACCAQSLGQMTMNSVASGKNNPAFHVRSGRGAMGAVASYDKELVFHGRIGRMAED</sequence>
<gene>
    <name evidence="1" type="ORF">PtA15_14A219</name>
</gene>
<proteinExistence type="predicted"/>
<accession>A0ABY7D1P6</accession>